<reference evidence="2 3" key="1">
    <citation type="submission" date="2024-02" db="EMBL/GenBank/DDBJ databases">
        <authorList>
            <person name="Vignale AGUSTIN F."/>
            <person name="Sosa J E."/>
            <person name="Modenutti C."/>
        </authorList>
    </citation>
    <scope>NUCLEOTIDE SEQUENCE [LARGE SCALE GENOMIC DNA]</scope>
</reference>
<proteinExistence type="predicted"/>
<organism evidence="2 3">
    <name type="scientific">Ilex paraguariensis</name>
    <name type="common">yerba mate</name>
    <dbReference type="NCBI Taxonomy" id="185542"/>
    <lineage>
        <taxon>Eukaryota</taxon>
        <taxon>Viridiplantae</taxon>
        <taxon>Streptophyta</taxon>
        <taxon>Embryophyta</taxon>
        <taxon>Tracheophyta</taxon>
        <taxon>Spermatophyta</taxon>
        <taxon>Magnoliopsida</taxon>
        <taxon>eudicotyledons</taxon>
        <taxon>Gunneridae</taxon>
        <taxon>Pentapetalae</taxon>
        <taxon>asterids</taxon>
        <taxon>campanulids</taxon>
        <taxon>Aquifoliales</taxon>
        <taxon>Aquifoliaceae</taxon>
        <taxon>Ilex</taxon>
    </lineage>
</organism>
<comment type="caution">
    <text evidence="2">The sequence shown here is derived from an EMBL/GenBank/DDBJ whole genome shotgun (WGS) entry which is preliminary data.</text>
</comment>
<feature type="region of interest" description="Disordered" evidence="1">
    <location>
        <begin position="34"/>
        <end position="101"/>
    </location>
</feature>
<gene>
    <name evidence="2" type="ORF">ILEXP_LOCUS36188</name>
</gene>
<dbReference type="Proteomes" id="UP001642360">
    <property type="component" value="Unassembled WGS sequence"/>
</dbReference>
<dbReference type="PANTHER" id="PTHR34950">
    <property type="entry name" value="OS04G0457400 PROTEIN"/>
    <property type="match status" value="1"/>
</dbReference>
<protein>
    <submittedName>
        <fullName evidence="2">Uncharacterized protein</fullName>
    </submittedName>
</protein>
<evidence type="ECO:0000313" key="2">
    <source>
        <dbReference type="EMBL" id="CAK9166941.1"/>
    </source>
</evidence>
<feature type="non-terminal residue" evidence="2">
    <location>
        <position position="1"/>
    </location>
</feature>
<accession>A0ABC8TC12</accession>
<feature type="compositionally biased region" description="Basic and acidic residues" evidence="1">
    <location>
        <begin position="89"/>
        <end position="101"/>
    </location>
</feature>
<name>A0ABC8TC12_9AQUA</name>
<dbReference type="EMBL" id="CAUOFW020004724">
    <property type="protein sequence ID" value="CAK9166941.1"/>
    <property type="molecule type" value="Genomic_DNA"/>
</dbReference>
<feature type="compositionally biased region" description="Basic and acidic residues" evidence="1">
    <location>
        <begin position="45"/>
        <end position="54"/>
    </location>
</feature>
<dbReference type="AlphaFoldDB" id="A0ABC8TC12"/>
<keyword evidence="3" id="KW-1185">Reference proteome</keyword>
<evidence type="ECO:0000313" key="3">
    <source>
        <dbReference type="Proteomes" id="UP001642360"/>
    </source>
</evidence>
<dbReference type="PANTHER" id="PTHR34950:SF2">
    <property type="entry name" value="OS10G0364900 PROTEIN"/>
    <property type="match status" value="1"/>
</dbReference>
<sequence>FCIATIHTTLRQQPLIISNFREMSSTGASFAHVYVQQKRQREKMKRMEEERGRSGNDGAGGAEEKNVGNGKGGKSKKIHPDGGSVSSDSARRFAEAKDSMA</sequence>
<evidence type="ECO:0000256" key="1">
    <source>
        <dbReference type="SAM" id="MobiDB-lite"/>
    </source>
</evidence>